<evidence type="ECO:0000256" key="2">
    <source>
        <dbReference type="ARBA" id="ARBA00007395"/>
    </source>
</evidence>
<keyword evidence="14" id="KW-1185">Reference proteome</keyword>
<dbReference type="SUPFAM" id="SSF48695">
    <property type="entry name" value="Multiheme cytochromes"/>
    <property type="match status" value="1"/>
</dbReference>
<evidence type="ECO:0000256" key="8">
    <source>
        <dbReference type="ARBA" id="ARBA00022982"/>
    </source>
</evidence>
<dbReference type="InterPro" id="IPR036280">
    <property type="entry name" value="Multihaem_cyt_sf"/>
</dbReference>
<dbReference type="EMBL" id="AP012273">
    <property type="protein sequence ID" value="BAO43834.1"/>
    <property type="molecule type" value="Genomic_DNA"/>
</dbReference>
<dbReference type="InterPro" id="IPR005126">
    <property type="entry name" value="NapC/NirT_cyt_c_N"/>
</dbReference>
<keyword evidence="8" id="KW-0249">Electron transport</keyword>
<reference evidence="13 14" key="1">
    <citation type="journal article" date="2014" name="PLoS ONE">
        <title>Physiological and genomic features of a novel sulfur-oxidizing gammaproteobacterium belonging to a previously uncultivated symbiotic lineage isolated from a hydrothermal vent.</title>
        <authorList>
            <person name="Nunoura T."/>
            <person name="Takaki Y."/>
            <person name="Kazama H."/>
            <person name="Kakuta J."/>
            <person name="Shimamura S."/>
            <person name="Makita H."/>
            <person name="Hirai M."/>
            <person name="Miyazaki M."/>
            <person name="Takai K."/>
        </authorList>
    </citation>
    <scope>NUCLEOTIDE SEQUENCE [LARGE SCALE GENOMIC DNA]</scope>
    <source>
        <strain evidence="13 14">Hiromi1</strain>
    </source>
</reference>
<keyword evidence="9" id="KW-1133">Transmembrane helix</keyword>
<proteinExistence type="inferred from homology"/>
<dbReference type="RefSeq" id="WP_172649458.1">
    <property type="nucleotide sequence ID" value="NZ_AP012273.1"/>
</dbReference>
<organism evidence="13 14">
    <name type="scientific">Thiolapillus brandeum</name>
    <dbReference type="NCBI Taxonomy" id="1076588"/>
    <lineage>
        <taxon>Bacteria</taxon>
        <taxon>Pseudomonadati</taxon>
        <taxon>Pseudomonadota</taxon>
        <taxon>Gammaproteobacteria</taxon>
        <taxon>Chromatiales</taxon>
        <taxon>Sedimenticolaceae</taxon>
        <taxon>Thiolapillus</taxon>
    </lineage>
</organism>
<name>A0A7U6GHM5_9GAMM</name>
<keyword evidence="5" id="KW-0349">Heme</keyword>
<keyword evidence="11" id="KW-0472">Membrane</keyword>
<dbReference type="GO" id="GO:0009061">
    <property type="term" value="P:anaerobic respiration"/>
    <property type="evidence" value="ECO:0007669"/>
    <property type="project" value="TreeGrafter"/>
</dbReference>
<dbReference type="PANTHER" id="PTHR30333:SF1">
    <property type="entry name" value="CYTOCHROME C-TYPE PROTEIN NAPC"/>
    <property type="match status" value="1"/>
</dbReference>
<dbReference type="InterPro" id="IPR051174">
    <property type="entry name" value="Cytochrome_c-type_ET"/>
</dbReference>
<comment type="subcellular location">
    <subcellularLocation>
        <location evidence="1">Cell membrane</location>
    </subcellularLocation>
</comment>
<keyword evidence="10" id="KW-0408">Iron</keyword>
<dbReference type="Pfam" id="PF03264">
    <property type="entry name" value="Cytochrom_NNT"/>
    <property type="match status" value="2"/>
</dbReference>
<dbReference type="Proteomes" id="UP000031631">
    <property type="component" value="Chromosome"/>
</dbReference>
<evidence type="ECO:0000256" key="10">
    <source>
        <dbReference type="ARBA" id="ARBA00023004"/>
    </source>
</evidence>
<dbReference type="PANTHER" id="PTHR30333">
    <property type="entry name" value="CYTOCHROME C-TYPE PROTEIN"/>
    <property type="match status" value="1"/>
</dbReference>
<evidence type="ECO:0000256" key="3">
    <source>
        <dbReference type="ARBA" id="ARBA00022448"/>
    </source>
</evidence>
<dbReference type="Gene3D" id="1.10.3820.10">
    <property type="entry name" value="Di-heme elbow motif domain"/>
    <property type="match status" value="1"/>
</dbReference>
<accession>A0A7U6GHM5</accession>
<feature type="domain" description="NapC/NirT cytochrome c N-terminal" evidence="12">
    <location>
        <begin position="80"/>
        <end position="154"/>
    </location>
</feature>
<evidence type="ECO:0000313" key="13">
    <source>
        <dbReference type="EMBL" id="BAO43834.1"/>
    </source>
</evidence>
<keyword evidence="4" id="KW-1003">Cell membrane</keyword>
<evidence type="ECO:0000256" key="4">
    <source>
        <dbReference type="ARBA" id="ARBA00022475"/>
    </source>
</evidence>
<feature type="domain" description="NapC/NirT cytochrome c N-terminal" evidence="12">
    <location>
        <begin position="24"/>
        <end position="72"/>
    </location>
</feature>
<dbReference type="KEGG" id="tbn:TBH_C0900"/>
<evidence type="ECO:0000256" key="1">
    <source>
        <dbReference type="ARBA" id="ARBA00004236"/>
    </source>
</evidence>
<dbReference type="AlphaFoldDB" id="A0A7U6GHM5"/>
<dbReference type="GO" id="GO:0005886">
    <property type="term" value="C:plasma membrane"/>
    <property type="evidence" value="ECO:0007669"/>
    <property type="project" value="UniProtKB-SubCell"/>
</dbReference>
<evidence type="ECO:0000256" key="9">
    <source>
        <dbReference type="ARBA" id="ARBA00022989"/>
    </source>
</evidence>
<evidence type="ECO:0000256" key="5">
    <source>
        <dbReference type="ARBA" id="ARBA00022617"/>
    </source>
</evidence>
<evidence type="ECO:0000256" key="6">
    <source>
        <dbReference type="ARBA" id="ARBA00022692"/>
    </source>
</evidence>
<gene>
    <name evidence="13" type="ORF">TBH_C0900</name>
</gene>
<protein>
    <submittedName>
        <fullName evidence="13">Cytochrome c-type protein NapC</fullName>
    </submittedName>
</protein>
<evidence type="ECO:0000256" key="7">
    <source>
        <dbReference type="ARBA" id="ARBA00022723"/>
    </source>
</evidence>
<comment type="similarity">
    <text evidence="2">Belongs to the NapC/NirT/NrfH family.</text>
</comment>
<dbReference type="InterPro" id="IPR038266">
    <property type="entry name" value="NapC/NirT_cytc_sf"/>
</dbReference>
<evidence type="ECO:0000259" key="12">
    <source>
        <dbReference type="Pfam" id="PF03264"/>
    </source>
</evidence>
<sequence>MNNDANQWNYWKPLFLLPVLMVFSSSPVLAEKLKALQDCGACHTEQSEDYHTSVHYINRSGVQAACNNCHKGYQHKAGKKTSKHVKTPRMKMAMSEWKRMTANKSRECKSCHSDLAMDFSKQEPRSVERHEKSFAEHETSCIACHKGISHQLPHGWKEIARKAGLQK</sequence>
<evidence type="ECO:0000313" key="14">
    <source>
        <dbReference type="Proteomes" id="UP000031631"/>
    </source>
</evidence>
<dbReference type="GO" id="GO:0009055">
    <property type="term" value="F:electron transfer activity"/>
    <property type="evidence" value="ECO:0007669"/>
    <property type="project" value="TreeGrafter"/>
</dbReference>
<keyword evidence="6" id="KW-0812">Transmembrane</keyword>
<keyword evidence="3" id="KW-0813">Transport</keyword>
<keyword evidence="7" id="KW-0479">Metal-binding</keyword>
<evidence type="ECO:0000256" key="11">
    <source>
        <dbReference type="ARBA" id="ARBA00023136"/>
    </source>
</evidence>
<dbReference type="GO" id="GO:0046872">
    <property type="term" value="F:metal ion binding"/>
    <property type="evidence" value="ECO:0007669"/>
    <property type="project" value="UniProtKB-KW"/>
</dbReference>